<reference evidence="1 2" key="1">
    <citation type="journal article" date="2015" name="Proc. Natl. Acad. Sci. U.S.A.">
        <title>The resurrection genome of Boea hygrometrica: A blueprint for survival of dehydration.</title>
        <authorList>
            <person name="Xiao L."/>
            <person name="Yang G."/>
            <person name="Zhang L."/>
            <person name="Yang X."/>
            <person name="Zhao S."/>
            <person name="Ji Z."/>
            <person name="Zhou Q."/>
            <person name="Hu M."/>
            <person name="Wang Y."/>
            <person name="Chen M."/>
            <person name="Xu Y."/>
            <person name="Jin H."/>
            <person name="Xiao X."/>
            <person name="Hu G."/>
            <person name="Bao F."/>
            <person name="Hu Y."/>
            <person name="Wan P."/>
            <person name="Li L."/>
            <person name="Deng X."/>
            <person name="Kuang T."/>
            <person name="Xiang C."/>
            <person name="Zhu J.K."/>
            <person name="Oliver M.J."/>
            <person name="He Y."/>
        </authorList>
    </citation>
    <scope>NUCLEOTIDE SEQUENCE [LARGE SCALE GENOMIC DNA]</scope>
    <source>
        <strain evidence="2">cv. XS01</strain>
    </source>
</reference>
<gene>
    <name evidence="1" type="ORF">F511_40195</name>
</gene>
<dbReference type="AlphaFoldDB" id="A0A2Z7BLF7"/>
<keyword evidence="2" id="KW-1185">Reference proteome</keyword>
<organism evidence="1 2">
    <name type="scientific">Dorcoceras hygrometricum</name>
    <dbReference type="NCBI Taxonomy" id="472368"/>
    <lineage>
        <taxon>Eukaryota</taxon>
        <taxon>Viridiplantae</taxon>
        <taxon>Streptophyta</taxon>
        <taxon>Embryophyta</taxon>
        <taxon>Tracheophyta</taxon>
        <taxon>Spermatophyta</taxon>
        <taxon>Magnoliopsida</taxon>
        <taxon>eudicotyledons</taxon>
        <taxon>Gunneridae</taxon>
        <taxon>Pentapetalae</taxon>
        <taxon>asterids</taxon>
        <taxon>lamiids</taxon>
        <taxon>Lamiales</taxon>
        <taxon>Gesneriaceae</taxon>
        <taxon>Didymocarpoideae</taxon>
        <taxon>Trichosporeae</taxon>
        <taxon>Loxocarpinae</taxon>
        <taxon>Dorcoceras</taxon>
    </lineage>
</organism>
<evidence type="ECO:0000313" key="2">
    <source>
        <dbReference type="Proteomes" id="UP000250235"/>
    </source>
</evidence>
<protein>
    <submittedName>
        <fullName evidence="1">Uncharacterized protein</fullName>
    </submittedName>
</protein>
<accession>A0A2Z7BLF7</accession>
<name>A0A2Z7BLF7_9LAMI</name>
<proteinExistence type="predicted"/>
<evidence type="ECO:0000313" key="1">
    <source>
        <dbReference type="EMBL" id="KZV34209.1"/>
    </source>
</evidence>
<sequence>MGMGVTIPELPTRLTTWHQMQNIAQPAAQLMRCGSYPLHSQWLTDPNREMRYGSYPLILNNILTKSDAYANRLEKVDVFAILPSFTQASKSSTKRSVSTRGVQRYHSHFNRIYLPPEIEEDKIR</sequence>
<dbReference type="Proteomes" id="UP000250235">
    <property type="component" value="Unassembled WGS sequence"/>
</dbReference>
<dbReference type="EMBL" id="KV005140">
    <property type="protein sequence ID" value="KZV34209.1"/>
    <property type="molecule type" value="Genomic_DNA"/>
</dbReference>